<evidence type="ECO:0000256" key="2">
    <source>
        <dbReference type="ARBA" id="ARBA00023015"/>
    </source>
</evidence>
<keyword evidence="4" id="KW-0804">Transcription</keyword>
<dbReference type="RefSeq" id="WP_377543161.1">
    <property type="nucleotide sequence ID" value="NZ_JBHSBN010000004.1"/>
</dbReference>
<dbReference type="PRINTS" id="PR00039">
    <property type="entry name" value="HTHLYSR"/>
</dbReference>
<dbReference type="Pfam" id="PF03466">
    <property type="entry name" value="LysR_substrate"/>
    <property type="match status" value="1"/>
</dbReference>
<feature type="domain" description="HTH lysR-type" evidence="5">
    <location>
        <begin position="1"/>
        <end position="58"/>
    </location>
</feature>
<protein>
    <submittedName>
        <fullName evidence="6">LysR family transcriptional regulator</fullName>
    </submittedName>
</protein>
<dbReference type="InterPro" id="IPR005119">
    <property type="entry name" value="LysR_subst-bd"/>
</dbReference>
<keyword evidence="7" id="KW-1185">Reference proteome</keyword>
<name>A0ABV8KID7_9ACTN</name>
<dbReference type="InterPro" id="IPR000847">
    <property type="entry name" value="LysR_HTH_N"/>
</dbReference>
<dbReference type="EMBL" id="JBHSBN010000004">
    <property type="protein sequence ID" value="MFC4105844.1"/>
    <property type="molecule type" value="Genomic_DNA"/>
</dbReference>
<evidence type="ECO:0000256" key="1">
    <source>
        <dbReference type="ARBA" id="ARBA00009437"/>
    </source>
</evidence>
<dbReference type="Proteomes" id="UP001595868">
    <property type="component" value="Unassembled WGS sequence"/>
</dbReference>
<evidence type="ECO:0000313" key="7">
    <source>
        <dbReference type="Proteomes" id="UP001595868"/>
    </source>
</evidence>
<dbReference type="Gene3D" id="1.10.10.10">
    <property type="entry name" value="Winged helix-like DNA-binding domain superfamily/Winged helix DNA-binding domain"/>
    <property type="match status" value="1"/>
</dbReference>
<sequence length="301" mass="32445">METQLLEVFRAVARDGSVTAAAGRLGFTQSAVSRQVATLEAEIGSRLFDRLPRGVALTEEGRTLLPHAEAVLDRLTAARRDVEDLRGLRHGRVRVGAFPTAVAALVPRALAAFRRAHPEIASSLVEGLTPALLDRLLAGDADVAVVSCVPADEIDRSRFDLRHLLDERLLVAVSREHRLAGRRTVRLAELADDSFIAGSATAEETLLRASLPSGFRPRIDIVAAEWTGKLGCVAAGLGVALVPALAARGTPADITLLRLRDEDEPVRRVYAATVSGRTGPPAVDRFLTHLTREARRFDRTA</sequence>
<evidence type="ECO:0000259" key="5">
    <source>
        <dbReference type="PROSITE" id="PS50931"/>
    </source>
</evidence>
<comment type="similarity">
    <text evidence="1">Belongs to the LysR transcriptional regulatory family.</text>
</comment>
<keyword evidence="3" id="KW-0238">DNA-binding</keyword>
<dbReference type="SUPFAM" id="SSF53850">
    <property type="entry name" value="Periplasmic binding protein-like II"/>
    <property type="match status" value="1"/>
</dbReference>
<dbReference type="PROSITE" id="PS50931">
    <property type="entry name" value="HTH_LYSR"/>
    <property type="match status" value="1"/>
</dbReference>
<organism evidence="6 7">
    <name type="scientific">Micromonospora zhanjiangensis</name>
    <dbReference type="NCBI Taxonomy" id="1522057"/>
    <lineage>
        <taxon>Bacteria</taxon>
        <taxon>Bacillati</taxon>
        <taxon>Actinomycetota</taxon>
        <taxon>Actinomycetes</taxon>
        <taxon>Micromonosporales</taxon>
        <taxon>Micromonosporaceae</taxon>
        <taxon>Micromonospora</taxon>
    </lineage>
</organism>
<dbReference type="Pfam" id="PF00126">
    <property type="entry name" value="HTH_1"/>
    <property type="match status" value="1"/>
</dbReference>
<dbReference type="PANTHER" id="PTHR30346">
    <property type="entry name" value="TRANSCRIPTIONAL DUAL REGULATOR HCAR-RELATED"/>
    <property type="match status" value="1"/>
</dbReference>
<dbReference type="SUPFAM" id="SSF46785">
    <property type="entry name" value="Winged helix' DNA-binding domain"/>
    <property type="match status" value="1"/>
</dbReference>
<evidence type="ECO:0000256" key="3">
    <source>
        <dbReference type="ARBA" id="ARBA00023125"/>
    </source>
</evidence>
<dbReference type="Gene3D" id="3.40.190.10">
    <property type="entry name" value="Periplasmic binding protein-like II"/>
    <property type="match status" value="2"/>
</dbReference>
<accession>A0ABV8KID7</accession>
<evidence type="ECO:0000313" key="6">
    <source>
        <dbReference type="EMBL" id="MFC4105844.1"/>
    </source>
</evidence>
<gene>
    <name evidence="6" type="ORF">ACFOX0_07835</name>
</gene>
<keyword evidence="2" id="KW-0805">Transcription regulation</keyword>
<reference evidence="7" key="1">
    <citation type="journal article" date="2019" name="Int. J. Syst. Evol. Microbiol.">
        <title>The Global Catalogue of Microorganisms (GCM) 10K type strain sequencing project: providing services to taxonomists for standard genome sequencing and annotation.</title>
        <authorList>
            <consortium name="The Broad Institute Genomics Platform"/>
            <consortium name="The Broad Institute Genome Sequencing Center for Infectious Disease"/>
            <person name="Wu L."/>
            <person name="Ma J."/>
        </authorList>
    </citation>
    <scope>NUCLEOTIDE SEQUENCE [LARGE SCALE GENOMIC DNA]</scope>
    <source>
        <strain evidence="7">2902at01</strain>
    </source>
</reference>
<dbReference type="PANTHER" id="PTHR30346:SF29">
    <property type="entry name" value="LYSR SUBSTRATE-BINDING"/>
    <property type="match status" value="1"/>
</dbReference>
<dbReference type="InterPro" id="IPR036390">
    <property type="entry name" value="WH_DNA-bd_sf"/>
</dbReference>
<evidence type="ECO:0000256" key="4">
    <source>
        <dbReference type="ARBA" id="ARBA00023163"/>
    </source>
</evidence>
<proteinExistence type="inferred from homology"/>
<dbReference type="InterPro" id="IPR036388">
    <property type="entry name" value="WH-like_DNA-bd_sf"/>
</dbReference>
<comment type="caution">
    <text evidence="6">The sequence shown here is derived from an EMBL/GenBank/DDBJ whole genome shotgun (WGS) entry which is preliminary data.</text>
</comment>